<sequence>MIPVADLHCDLLCYLEENPARTPYDSVVRCSFPQLMKGHVKLQTLANFTHTGPLSVKKGMAQVQLYRQLALLYPKDVKRGQMPFSMPGQTDPVALLMAFENASGFCGEEEPLKDGINRLQAVIRDVGKPLYISLTWNTENRFGGGALTNCGLKEDGKRLLEELNGQGIAIDLSHASDPLAYEMIDYIENKGLDIPLMASHSNARAIKNVPRNLPTDIAKELFRRRAIVGLNLYGPFVGLSEEAILQHLAFWLELGGEKYMCFGSDFFYEGDFSTIQRVKGQDLFFKRYPDASCYPALIEFIRKELKLSESIVHQLAYQNAVDFLNRLGAKI</sequence>
<keyword evidence="2" id="KW-1185">Reference proteome</keyword>
<dbReference type="PANTHER" id="PTHR10443:SF12">
    <property type="entry name" value="DIPEPTIDASE"/>
    <property type="match status" value="1"/>
</dbReference>
<dbReference type="GO" id="GO:0006508">
    <property type="term" value="P:proteolysis"/>
    <property type="evidence" value="ECO:0007669"/>
    <property type="project" value="InterPro"/>
</dbReference>
<dbReference type="InterPro" id="IPR032466">
    <property type="entry name" value="Metal_Hydrolase"/>
</dbReference>
<dbReference type="SUPFAM" id="SSF51556">
    <property type="entry name" value="Metallo-dependent hydrolases"/>
    <property type="match status" value="1"/>
</dbReference>
<dbReference type="PROSITE" id="PS51365">
    <property type="entry name" value="RENAL_DIPEPTIDASE_2"/>
    <property type="match status" value="1"/>
</dbReference>
<evidence type="ECO:0008006" key="3">
    <source>
        <dbReference type="Google" id="ProtNLM"/>
    </source>
</evidence>
<dbReference type="Pfam" id="PF01244">
    <property type="entry name" value="Peptidase_M19"/>
    <property type="match status" value="1"/>
</dbReference>
<dbReference type="InterPro" id="IPR008257">
    <property type="entry name" value="Pept_M19"/>
</dbReference>
<dbReference type="STRING" id="389348.PNK_0579"/>
<dbReference type="EMBL" id="LN879502">
    <property type="protein sequence ID" value="CUI16207.1"/>
    <property type="molecule type" value="Genomic_DNA"/>
</dbReference>
<accession>A0A0U5JCT8</accession>
<dbReference type="PANTHER" id="PTHR10443">
    <property type="entry name" value="MICROSOMAL DIPEPTIDASE"/>
    <property type="match status" value="1"/>
</dbReference>
<organism evidence="1 2">
    <name type="scientific">Candidatus Protochlamydia naegleriophila</name>
    <dbReference type="NCBI Taxonomy" id="389348"/>
    <lineage>
        <taxon>Bacteria</taxon>
        <taxon>Pseudomonadati</taxon>
        <taxon>Chlamydiota</taxon>
        <taxon>Chlamydiia</taxon>
        <taxon>Parachlamydiales</taxon>
        <taxon>Parachlamydiaceae</taxon>
        <taxon>Candidatus Protochlamydia</taxon>
    </lineage>
</organism>
<dbReference type="PATRIC" id="fig|389348.3.peg.637"/>
<dbReference type="Proteomes" id="UP000069902">
    <property type="component" value="Chromosome cPNK"/>
</dbReference>
<dbReference type="GO" id="GO:0070573">
    <property type="term" value="F:metallodipeptidase activity"/>
    <property type="evidence" value="ECO:0007669"/>
    <property type="project" value="InterPro"/>
</dbReference>
<dbReference type="KEGG" id="pnl:PNK_0579"/>
<gene>
    <name evidence="1" type="ORF">PNK_0579</name>
</gene>
<dbReference type="Gene3D" id="3.20.20.140">
    <property type="entry name" value="Metal-dependent hydrolases"/>
    <property type="match status" value="1"/>
</dbReference>
<name>A0A0U5JCT8_9BACT</name>
<protein>
    <recommendedName>
        <fullName evidence="3">Membrane dipeptidase</fullName>
    </recommendedName>
</protein>
<reference evidence="2" key="1">
    <citation type="submission" date="2015-09" db="EMBL/GenBank/DDBJ databases">
        <authorList>
            <person name="Bertelli C."/>
        </authorList>
    </citation>
    <scope>NUCLEOTIDE SEQUENCE [LARGE SCALE GENOMIC DNA]</scope>
    <source>
        <strain evidence="2">KNic</strain>
    </source>
</reference>
<dbReference type="AlphaFoldDB" id="A0A0U5JCT8"/>
<evidence type="ECO:0000313" key="1">
    <source>
        <dbReference type="EMBL" id="CUI16207.1"/>
    </source>
</evidence>
<dbReference type="RefSeq" id="WP_059060183.1">
    <property type="nucleotide sequence ID" value="NZ_LN879502.1"/>
</dbReference>
<proteinExistence type="predicted"/>
<dbReference type="InParanoid" id="A0A0U5JCT8"/>
<evidence type="ECO:0000313" key="2">
    <source>
        <dbReference type="Proteomes" id="UP000069902"/>
    </source>
</evidence>